<reference evidence="3" key="1">
    <citation type="submission" date="2020-10" db="EMBL/GenBank/DDBJ databases">
        <authorList>
            <person name="Gilroy R."/>
        </authorList>
    </citation>
    <scope>NUCLEOTIDE SEQUENCE</scope>
    <source>
        <strain evidence="3">ChiW25-3613</strain>
    </source>
</reference>
<dbReference type="SUPFAM" id="SSF51569">
    <property type="entry name" value="Aldolase"/>
    <property type="match status" value="1"/>
</dbReference>
<evidence type="ECO:0000256" key="1">
    <source>
        <dbReference type="ARBA" id="ARBA00023211"/>
    </source>
</evidence>
<gene>
    <name evidence="3" type="ORF">IAB90_03095</name>
</gene>
<sequence>MENVGNLQSFRKGVKILDATLRDGGIVNSFYFKDDFVKALYEANVAAGVDIMEFGYKVSKKMFDTTKFGKWKFCDEKDIRAVVGENKTDMLISVMSDVGRVDLKEEVIPKKESVIDMYRVATYVHQVPTAIEMIEYCAKMGYRTSCNVMAVSKVQESSLRQALEIIAQSPAEIMVIVDSYGALYPEQIRPICDTYLEIAAKYGKQVGIHAHNNQQLAFANTIEACAKGVNYLDGTVCGMGRGAGNAYTEALLGFLKNPKYKMEPVLKFIREYMNPLSKEVKWGYDTAYLLTGIYNVHPYAAIDFIKANREDYEQFIQEIMGVD</sequence>
<dbReference type="AlphaFoldDB" id="A0A9D1DB37"/>
<dbReference type="Gene3D" id="3.20.20.70">
    <property type="entry name" value="Aldolase class I"/>
    <property type="match status" value="1"/>
</dbReference>
<dbReference type="Pfam" id="PF00682">
    <property type="entry name" value="HMGL-like"/>
    <property type="match status" value="1"/>
</dbReference>
<reference evidence="3" key="2">
    <citation type="journal article" date="2021" name="PeerJ">
        <title>Extensive microbial diversity within the chicken gut microbiome revealed by metagenomics and culture.</title>
        <authorList>
            <person name="Gilroy R."/>
            <person name="Ravi A."/>
            <person name="Getino M."/>
            <person name="Pursley I."/>
            <person name="Horton D.L."/>
            <person name="Alikhan N.F."/>
            <person name="Baker D."/>
            <person name="Gharbi K."/>
            <person name="Hall N."/>
            <person name="Watson M."/>
            <person name="Adriaenssens E.M."/>
            <person name="Foster-Nyarko E."/>
            <person name="Jarju S."/>
            <person name="Secka A."/>
            <person name="Antonio M."/>
            <person name="Oren A."/>
            <person name="Chaudhuri R.R."/>
            <person name="La Ragione R."/>
            <person name="Hildebrand F."/>
            <person name="Pallen M.J."/>
        </authorList>
    </citation>
    <scope>NUCLEOTIDE SEQUENCE</scope>
    <source>
        <strain evidence="3">ChiW25-3613</strain>
    </source>
</reference>
<dbReference type="InterPro" id="IPR050073">
    <property type="entry name" value="2-IPM_HCS-like"/>
</dbReference>
<dbReference type="GO" id="GO:0009098">
    <property type="term" value="P:L-leucine biosynthetic process"/>
    <property type="evidence" value="ECO:0007669"/>
    <property type="project" value="TreeGrafter"/>
</dbReference>
<dbReference type="InterPro" id="IPR013785">
    <property type="entry name" value="Aldolase_TIM"/>
</dbReference>
<dbReference type="PROSITE" id="PS50991">
    <property type="entry name" value="PYR_CT"/>
    <property type="match status" value="1"/>
</dbReference>
<dbReference type="CDD" id="cd07944">
    <property type="entry name" value="DRE_TIM_HOA_like"/>
    <property type="match status" value="1"/>
</dbReference>
<accession>A0A9D1DB37</accession>
<name>A0A9D1DB37_9FIRM</name>
<evidence type="ECO:0000313" key="4">
    <source>
        <dbReference type="Proteomes" id="UP000824179"/>
    </source>
</evidence>
<dbReference type="GO" id="GO:0003852">
    <property type="term" value="F:2-isopropylmalate synthase activity"/>
    <property type="evidence" value="ECO:0007669"/>
    <property type="project" value="TreeGrafter"/>
</dbReference>
<dbReference type="Proteomes" id="UP000824179">
    <property type="component" value="Unassembled WGS sequence"/>
</dbReference>
<evidence type="ECO:0000259" key="2">
    <source>
        <dbReference type="PROSITE" id="PS50991"/>
    </source>
</evidence>
<dbReference type="PANTHER" id="PTHR10277">
    <property type="entry name" value="HOMOCITRATE SYNTHASE-RELATED"/>
    <property type="match status" value="1"/>
</dbReference>
<dbReference type="PANTHER" id="PTHR10277:SF9">
    <property type="entry name" value="2-ISOPROPYLMALATE SYNTHASE 1, CHLOROPLASTIC-RELATED"/>
    <property type="match status" value="1"/>
</dbReference>
<dbReference type="InterPro" id="IPR000891">
    <property type="entry name" value="PYR_CT"/>
</dbReference>
<evidence type="ECO:0000313" key="3">
    <source>
        <dbReference type="EMBL" id="HIR39348.1"/>
    </source>
</evidence>
<organism evidence="3 4">
    <name type="scientific">Candidatus Coproplasma stercoripullorum</name>
    <dbReference type="NCBI Taxonomy" id="2840751"/>
    <lineage>
        <taxon>Bacteria</taxon>
        <taxon>Bacillati</taxon>
        <taxon>Bacillota</taxon>
        <taxon>Clostridia</taxon>
        <taxon>Eubacteriales</taxon>
        <taxon>Candidatus Coproplasma</taxon>
    </lineage>
</organism>
<feature type="domain" description="Pyruvate carboxyltransferase" evidence="2">
    <location>
        <begin position="14"/>
        <end position="270"/>
    </location>
</feature>
<keyword evidence="1" id="KW-0464">Manganese</keyword>
<comment type="caution">
    <text evidence="3">The sequence shown here is derived from an EMBL/GenBank/DDBJ whole genome shotgun (WGS) entry which is preliminary data.</text>
</comment>
<protein>
    <submittedName>
        <fullName evidence="3">Aldolase catalytic domain-containing protein</fullName>
    </submittedName>
</protein>
<proteinExistence type="predicted"/>
<dbReference type="EMBL" id="DVHB01000058">
    <property type="protein sequence ID" value="HIR39348.1"/>
    <property type="molecule type" value="Genomic_DNA"/>
</dbReference>